<evidence type="ECO:0000256" key="4">
    <source>
        <dbReference type="ARBA" id="ARBA00022679"/>
    </source>
</evidence>
<dbReference type="EMBL" id="VOGC01000007">
    <property type="protein sequence ID" value="MQN02063.1"/>
    <property type="molecule type" value="Genomic_DNA"/>
</dbReference>
<keyword evidence="4 7" id="KW-0808">Transferase</keyword>
<comment type="pathway">
    <text evidence="1">Cofactor biosynthesis; adenosylcobalamin biosynthesis.</text>
</comment>
<protein>
    <submittedName>
        <fullName evidence="7">Precorrin-3B C(17)-methyltransferase</fullName>
        <ecNumber evidence="7">2.1.1.131</ecNumber>
    </submittedName>
</protein>
<sequence>MLSIVGIGPGGYDDMTVRAVNAIKNADVITGYKLYVDLVRDLTGGKEVFCTEMRGEVERCKKAAEFAISGKNVALISSGDAGIYGMAGLVLKILEDHPEVETEVIPGVSACQSGGAVLGAPLVHDFAVISLSNLLTPWSLIEKRLEAAASADFVIVLYNPGSHKRKDYLSRACDIMLRHKSPETVCGLVKNISRDGETSSITTLERLKSTPVDMLTTVFVGNSQTTVINGKMVTPRGYRI</sequence>
<dbReference type="AlphaFoldDB" id="A0A6N7J1T9"/>
<feature type="domain" description="Tetrapyrrole methylase" evidence="6">
    <location>
        <begin position="1"/>
        <end position="207"/>
    </location>
</feature>
<organism evidence="7 8">
    <name type="scientific">Candidatus Weimeria bifida</name>
    <dbReference type="NCBI Taxonomy" id="2599074"/>
    <lineage>
        <taxon>Bacteria</taxon>
        <taxon>Bacillati</taxon>
        <taxon>Bacillota</taxon>
        <taxon>Clostridia</taxon>
        <taxon>Lachnospirales</taxon>
        <taxon>Lachnospiraceae</taxon>
        <taxon>Candidatus Weimeria</taxon>
    </lineage>
</organism>
<evidence type="ECO:0000259" key="6">
    <source>
        <dbReference type="Pfam" id="PF00590"/>
    </source>
</evidence>
<dbReference type="InterPro" id="IPR014777">
    <property type="entry name" value="4pyrrole_Mease_sub1"/>
</dbReference>
<dbReference type="SUPFAM" id="SSF53790">
    <property type="entry name" value="Tetrapyrrole methylase"/>
    <property type="match status" value="1"/>
</dbReference>
<evidence type="ECO:0000313" key="8">
    <source>
        <dbReference type="Proteomes" id="UP000460257"/>
    </source>
</evidence>
<dbReference type="PANTHER" id="PTHR47036">
    <property type="entry name" value="COBALT-FACTOR III C(17)-METHYLTRANSFERASE-RELATED"/>
    <property type="match status" value="1"/>
</dbReference>
<dbReference type="NCBIfam" id="TIGR01466">
    <property type="entry name" value="cobJ_cbiH"/>
    <property type="match status" value="1"/>
</dbReference>
<evidence type="ECO:0000256" key="5">
    <source>
        <dbReference type="ARBA" id="ARBA00022691"/>
    </source>
</evidence>
<reference evidence="7" key="1">
    <citation type="journal article" date="2020" name="Appl. Environ. Microbiol.">
        <title>Medium-Chain Fatty Acid Synthesis by 'Candidatus Weimeria bifida' gen. nov., sp. nov., and 'Candidatus Pseudoramibacter fermentans' sp. nov.</title>
        <authorList>
            <person name="Scarborough M.J."/>
            <person name="Myers K.S."/>
            <person name="Donohue T.J."/>
            <person name="Noguera D.R."/>
        </authorList>
    </citation>
    <scope>NUCLEOTIDE SEQUENCE</scope>
    <source>
        <strain evidence="7">LCO1.1</strain>
    </source>
</reference>
<name>A0A6N7J1T9_9FIRM</name>
<dbReference type="InterPro" id="IPR006363">
    <property type="entry name" value="Cbl_synth_CobJ/CibH_dom"/>
</dbReference>
<dbReference type="InterPro" id="IPR000878">
    <property type="entry name" value="4pyrrol_Mease"/>
</dbReference>
<dbReference type="Pfam" id="PF00590">
    <property type="entry name" value="TP_methylase"/>
    <property type="match status" value="1"/>
</dbReference>
<gene>
    <name evidence="7" type="primary">cobJ</name>
    <name evidence="7" type="ORF">FRC54_09225</name>
</gene>
<keyword evidence="3 7" id="KW-0489">Methyltransferase</keyword>
<evidence type="ECO:0000256" key="3">
    <source>
        <dbReference type="ARBA" id="ARBA00022603"/>
    </source>
</evidence>
<dbReference type="Proteomes" id="UP000460257">
    <property type="component" value="Unassembled WGS sequence"/>
</dbReference>
<dbReference type="InterPro" id="IPR035996">
    <property type="entry name" value="4pyrrol_Methylase_sf"/>
</dbReference>
<dbReference type="InterPro" id="IPR014776">
    <property type="entry name" value="4pyrrole_Mease_sub2"/>
</dbReference>
<dbReference type="GO" id="GO:0032259">
    <property type="term" value="P:methylation"/>
    <property type="evidence" value="ECO:0007669"/>
    <property type="project" value="UniProtKB-KW"/>
</dbReference>
<dbReference type="InterPro" id="IPR051810">
    <property type="entry name" value="Precorrin_MeTrfase"/>
</dbReference>
<evidence type="ECO:0000256" key="1">
    <source>
        <dbReference type="ARBA" id="ARBA00004953"/>
    </source>
</evidence>
<proteinExistence type="predicted"/>
<keyword evidence="8" id="KW-1185">Reference proteome</keyword>
<dbReference type="GO" id="GO:0030789">
    <property type="term" value="F:precorrin-3B C17-methyltransferase activity"/>
    <property type="evidence" value="ECO:0007669"/>
    <property type="project" value="UniProtKB-EC"/>
</dbReference>
<accession>A0A6N7J1T9</accession>
<dbReference type="CDD" id="cd11646">
    <property type="entry name" value="Precorrin_3B_C17_MT"/>
    <property type="match status" value="1"/>
</dbReference>
<dbReference type="PANTHER" id="PTHR47036:SF1">
    <property type="entry name" value="COBALT-FACTOR III C(17)-METHYLTRANSFERASE-RELATED"/>
    <property type="match status" value="1"/>
</dbReference>
<dbReference type="Gene3D" id="3.40.1010.10">
    <property type="entry name" value="Cobalt-precorrin-4 Transmethylase, Domain 1"/>
    <property type="match status" value="1"/>
</dbReference>
<dbReference type="UniPathway" id="UPA00148"/>
<keyword evidence="5" id="KW-0949">S-adenosyl-L-methionine</keyword>
<dbReference type="Gene3D" id="3.30.950.10">
    <property type="entry name" value="Methyltransferase, Cobalt-precorrin-4 Transmethylase, Domain 2"/>
    <property type="match status" value="1"/>
</dbReference>
<evidence type="ECO:0000256" key="2">
    <source>
        <dbReference type="ARBA" id="ARBA00022573"/>
    </source>
</evidence>
<dbReference type="GO" id="GO:0009236">
    <property type="term" value="P:cobalamin biosynthetic process"/>
    <property type="evidence" value="ECO:0007669"/>
    <property type="project" value="UniProtKB-UniPathway"/>
</dbReference>
<dbReference type="EC" id="2.1.1.131" evidence="7"/>
<keyword evidence="2" id="KW-0169">Cobalamin biosynthesis</keyword>
<comment type="caution">
    <text evidence="7">The sequence shown here is derived from an EMBL/GenBank/DDBJ whole genome shotgun (WGS) entry which is preliminary data.</text>
</comment>
<evidence type="ECO:0000313" key="7">
    <source>
        <dbReference type="EMBL" id="MQN02063.1"/>
    </source>
</evidence>